<accession>A0ABX0MW79</accession>
<organism evidence="1 2">
    <name type="scientific">Massilia genomosp. 1</name>
    <dbReference type="NCBI Taxonomy" id="2609280"/>
    <lineage>
        <taxon>Bacteria</taxon>
        <taxon>Pseudomonadati</taxon>
        <taxon>Pseudomonadota</taxon>
        <taxon>Betaproteobacteria</taxon>
        <taxon>Burkholderiales</taxon>
        <taxon>Oxalobacteraceae</taxon>
        <taxon>Telluria group</taxon>
        <taxon>Massilia</taxon>
    </lineage>
</organism>
<keyword evidence="2" id="KW-1185">Reference proteome</keyword>
<dbReference type="SUPFAM" id="SSF50965">
    <property type="entry name" value="Galactose oxidase, central domain"/>
    <property type="match status" value="1"/>
</dbReference>
<evidence type="ECO:0000313" key="1">
    <source>
        <dbReference type="EMBL" id="NHZ66953.1"/>
    </source>
</evidence>
<sequence length="327" mass="36638">MKLDKQSFEKHFTGYFITDCVVRARDMVYFVLEQEDDQGPPRTCVVICAERPGLPAWSGSTLKGMHRMTAGVSYIPKEQFVGVTFNCHVYAVGSGERGFEEDLKGYDSQALRDANTPSDEYLLRGPILRLRSIDGRLYGCGPGRTVIDRIGKNDWHYHTSLPENRHFLDPHGFEDIDGFSSKDIYAVGGKGDIWHFDGQKWKQIPFPSNMDLRTVCCAPDGAVYIGAESGNVFKGRDNKWVMIARSELSLPFRDMVWHDGALWCTNDTGLWTVRNDKLKAADVPPEISVCSGHLSVSDGVMLLAGPYGAAMHDGKAWIRIIDYNAFK</sequence>
<gene>
    <name evidence="1" type="ORF">F1735_32575</name>
</gene>
<comment type="caution">
    <text evidence="1">The sequence shown here is derived from an EMBL/GenBank/DDBJ whole genome shotgun (WGS) entry which is preliminary data.</text>
</comment>
<name>A0ABX0MW79_9BURK</name>
<proteinExistence type="predicted"/>
<evidence type="ECO:0000313" key="2">
    <source>
        <dbReference type="Proteomes" id="UP000610594"/>
    </source>
</evidence>
<protein>
    <submittedName>
        <fullName evidence="1">Uncharacterized protein</fullName>
    </submittedName>
</protein>
<dbReference type="Proteomes" id="UP000610594">
    <property type="component" value="Unassembled WGS sequence"/>
</dbReference>
<dbReference type="RefSeq" id="WP_167241059.1">
    <property type="nucleotide sequence ID" value="NZ_WHJF01000202.1"/>
</dbReference>
<dbReference type="EMBL" id="WHJF01000202">
    <property type="protein sequence ID" value="NHZ66953.1"/>
    <property type="molecule type" value="Genomic_DNA"/>
</dbReference>
<dbReference type="InterPro" id="IPR011043">
    <property type="entry name" value="Gal_Oxase/kelch_b-propeller"/>
</dbReference>
<reference evidence="1 2" key="1">
    <citation type="submission" date="2019-10" db="EMBL/GenBank/DDBJ databases">
        <title>Taxonomy of Antarctic Massilia spp.: description of Massilia rubra sp. nov., Massilia aquatica sp. nov., Massilia mucilaginosa sp. nov., Massilia frigida sp. nov. isolated from streams, lakes and regoliths.</title>
        <authorList>
            <person name="Holochova P."/>
            <person name="Sedlacek I."/>
            <person name="Kralova S."/>
            <person name="Maslanova I."/>
            <person name="Busse H.-J."/>
            <person name="Stankova E."/>
            <person name="Vrbovska V."/>
            <person name="Kovarovic V."/>
            <person name="Bartak M."/>
            <person name="Svec P."/>
            <person name="Pantucek R."/>
        </authorList>
    </citation>
    <scope>NUCLEOTIDE SEQUENCE [LARGE SCALE GENOMIC DNA]</scope>
    <source>
        <strain evidence="1 2">CCM 8694</strain>
    </source>
</reference>